<keyword evidence="2" id="KW-1185">Reference proteome</keyword>
<feature type="non-terminal residue" evidence="1">
    <location>
        <position position="1"/>
    </location>
</feature>
<protein>
    <submittedName>
        <fullName evidence="1">Uncharacterized protein</fullName>
    </submittedName>
</protein>
<evidence type="ECO:0000313" key="2">
    <source>
        <dbReference type="Proteomes" id="UP000273054"/>
    </source>
</evidence>
<name>A0A2R8FEU8_9VIRU</name>
<dbReference type="EMBL" id="LT994651">
    <property type="protein sequence ID" value="SPN79456.1"/>
    <property type="molecule type" value="Genomic_DNA"/>
</dbReference>
<reference evidence="1" key="1">
    <citation type="submission" date="2018-03" db="EMBL/GenBank/DDBJ databases">
        <authorList>
            <consortium name="Urmite Genomes"/>
        </authorList>
    </citation>
    <scope>NUCLEOTIDE SEQUENCE [LARGE SCALE GENOMIC DNA]</scope>
    <source>
        <strain evidence="1">IHUMI-27.7</strain>
    </source>
</reference>
<accession>A0A2R8FEU8</accession>
<evidence type="ECO:0000313" key="1">
    <source>
        <dbReference type="EMBL" id="SPN79456.1"/>
    </source>
</evidence>
<sequence length="86" mass="10043">LYNEYNIPVKVASEQIDIDLFVNDEPIGKHVTLEGLNVPKVSGLIERESQDIKNYRFEESFFLEEGNKEMADMFNVRFPDWHFCSG</sequence>
<proteinExistence type="predicted"/>
<organism evidence="1">
    <name type="scientific">Brazilian cedratvirus IHUMI</name>
    <dbReference type="NCBI Taxonomy" id="2126980"/>
    <lineage>
        <taxon>Viruses</taxon>
        <taxon>Pithoviruses</taxon>
        <taxon>Orthocedratvirinae</taxon>
        <taxon>Alphacedratvirus</taxon>
        <taxon>Alphacedratvirus brasiliense</taxon>
    </lineage>
</organism>
<gene>
    <name evidence="1" type="ORF">BRZCDTV_357</name>
</gene>
<dbReference type="Proteomes" id="UP000273054">
    <property type="component" value="Segment"/>
</dbReference>